<dbReference type="RefSeq" id="WP_208261465.1">
    <property type="nucleotide sequence ID" value="NZ_JAGEOJ010000020.1"/>
</dbReference>
<dbReference type="AlphaFoldDB" id="A0A939PNZ7"/>
<organism evidence="1 2">
    <name type="scientific">Actinomadura barringtoniae</name>
    <dbReference type="NCBI Taxonomy" id="1427535"/>
    <lineage>
        <taxon>Bacteria</taxon>
        <taxon>Bacillati</taxon>
        <taxon>Actinomycetota</taxon>
        <taxon>Actinomycetes</taxon>
        <taxon>Streptosporangiales</taxon>
        <taxon>Thermomonosporaceae</taxon>
        <taxon>Actinomadura</taxon>
    </lineage>
</organism>
<evidence type="ECO:0000313" key="2">
    <source>
        <dbReference type="Proteomes" id="UP000669179"/>
    </source>
</evidence>
<reference evidence="1" key="1">
    <citation type="submission" date="2021-03" db="EMBL/GenBank/DDBJ databases">
        <authorList>
            <person name="Kanchanasin P."/>
            <person name="Saeng-In P."/>
            <person name="Phongsopitanun W."/>
            <person name="Yuki M."/>
            <person name="Kudo T."/>
            <person name="Ohkuma M."/>
            <person name="Tanasupawat S."/>
        </authorList>
    </citation>
    <scope>NUCLEOTIDE SEQUENCE</scope>
    <source>
        <strain evidence="1">GKU 128</strain>
    </source>
</reference>
<name>A0A939PNZ7_9ACTN</name>
<accession>A0A939PNZ7</accession>
<proteinExistence type="predicted"/>
<protein>
    <submittedName>
        <fullName evidence="1">Uncharacterized protein</fullName>
    </submittedName>
</protein>
<evidence type="ECO:0000313" key="1">
    <source>
        <dbReference type="EMBL" id="MBO2453449.1"/>
    </source>
</evidence>
<gene>
    <name evidence="1" type="ORF">J4573_40595</name>
</gene>
<keyword evidence="2" id="KW-1185">Reference proteome</keyword>
<dbReference type="EMBL" id="JAGEOJ010000020">
    <property type="protein sequence ID" value="MBO2453449.1"/>
    <property type="molecule type" value="Genomic_DNA"/>
</dbReference>
<dbReference type="Proteomes" id="UP000669179">
    <property type="component" value="Unassembled WGS sequence"/>
</dbReference>
<comment type="caution">
    <text evidence="1">The sequence shown here is derived from an EMBL/GenBank/DDBJ whole genome shotgun (WGS) entry which is preliminary data.</text>
</comment>
<sequence>MAIEADRRASCAGLDGSRVGITWEEAYLDGLQAAVKDGSVPMEGLASR</sequence>